<dbReference type="Gene3D" id="2.60.120.620">
    <property type="entry name" value="q2cbj1_9rhob like domain"/>
    <property type="match status" value="1"/>
</dbReference>
<evidence type="ECO:0000313" key="2">
    <source>
        <dbReference type="EMBL" id="MCO6410667.1"/>
    </source>
</evidence>
<dbReference type="GO" id="GO:0051213">
    <property type="term" value="F:dioxygenase activity"/>
    <property type="evidence" value="ECO:0007669"/>
    <property type="project" value="UniProtKB-KW"/>
</dbReference>
<dbReference type="PANTHER" id="PTHR20883:SF48">
    <property type="entry name" value="ECTOINE DIOXYGENASE"/>
    <property type="match status" value="1"/>
</dbReference>
<evidence type="ECO:0000313" key="3">
    <source>
        <dbReference type="Proteomes" id="UP001320715"/>
    </source>
</evidence>
<dbReference type="Pfam" id="PF05721">
    <property type="entry name" value="PhyH"/>
    <property type="match status" value="1"/>
</dbReference>
<gene>
    <name evidence="2" type="ORF">GTW23_20995</name>
</gene>
<reference evidence="2 3" key="1">
    <citation type="submission" date="2020-01" db="EMBL/GenBank/DDBJ databases">
        <title>Genomes of bacteria type strains.</title>
        <authorList>
            <person name="Chen J."/>
            <person name="Zhu S."/>
            <person name="Yang J."/>
        </authorList>
    </citation>
    <scope>NUCLEOTIDE SEQUENCE [LARGE SCALE GENOMIC DNA]</scope>
    <source>
        <strain evidence="2 3">DSM 16655</strain>
    </source>
</reference>
<comment type="caution">
    <text evidence="2">The sequence shown here is derived from an EMBL/GenBank/DDBJ whole genome shotgun (WGS) entry which is preliminary data.</text>
</comment>
<organism evidence="2 3">
    <name type="scientific">Hoeflea alexandrii</name>
    <dbReference type="NCBI Taxonomy" id="288436"/>
    <lineage>
        <taxon>Bacteria</taxon>
        <taxon>Pseudomonadati</taxon>
        <taxon>Pseudomonadota</taxon>
        <taxon>Alphaproteobacteria</taxon>
        <taxon>Hyphomicrobiales</taxon>
        <taxon>Rhizobiaceae</taxon>
        <taxon>Hoeflea</taxon>
    </lineage>
</organism>
<accession>A0ABT1CWT3</accession>
<dbReference type="Proteomes" id="UP001320715">
    <property type="component" value="Unassembled WGS sequence"/>
</dbReference>
<keyword evidence="3" id="KW-1185">Reference proteome</keyword>
<dbReference type="PANTHER" id="PTHR20883">
    <property type="entry name" value="PHYTANOYL-COA DIOXYGENASE DOMAIN CONTAINING 1"/>
    <property type="match status" value="1"/>
</dbReference>
<dbReference type="InterPro" id="IPR008775">
    <property type="entry name" value="Phytyl_CoA_dOase-like"/>
</dbReference>
<keyword evidence="2" id="KW-0223">Dioxygenase</keyword>
<dbReference type="EMBL" id="JAAAML010000004">
    <property type="protein sequence ID" value="MCO6410667.1"/>
    <property type="molecule type" value="Genomic_DNA"/>
</dbReference>
<name>A0ABT1CWT3_9HYPH</name>
<protein>
    <submittedName>
        <fullName evidence="2">Phytanoyl-CoA dioxygenase</fullName>
    </submittedName>
</protein>
<keyword evidence="2" id="KW-0560">Oxidoreductase</keyword>
<proteinExistence type="predicted"/>
<evidence type="ECO:0000256" key="1">
    <source>
        <dbReference type="ARBA" id="ARBA00001954"/>
    </source>
</evidence>
<dbReference type="RefSeq" id="WP_193217334.1">
    <property type="nucleotide sequence ID" value="NZ_JAAAML010000004.1"/>
</dbReference>
<sequence>MILSPDDHDFFKSEGYLLIKGFHDHSSEIMPIQRDIHEIIGLVAQRHGIKLPERAFTPESFDEDYYTLLAEDRRYASEVYDLTKQIPSFLRLISNERSEALFRELRQTEHAGIGAASYGIRIDNPNEDKFRSHWHQEFLFQPQSIDGIVFWTPLTPVRADMGPVIILPKSHKDGLCTYSKATTYANKQGAYQIGIHDEDAVVSRYEHIAPLTEPGDLLLMDFLTIHGSGENRSKRSRWSIQSRFFNYRDPVGMKLGWKASITTGTEVEKLFPENFVSSEQP</sequence>
<comment type="cofactor">
    <cofactor evidence="1">
        <name>Fe(2+)</name>
        <dbReference type="ChEBI" id="CHEBI:29033"/>
    </cofactor>
</comment>
<dbReference type="SUPFAM" id="SSF51197">
    <property type="entry name" value="Clavaminate synthase-like"/>
    <property type="match status" value="1"/>
</dbReference>